<comment type="caution">
    <text evidence="2">The sequence shown here is derived from an EMBL/GenBank/DDBJ whole genome shotgun (WGS) entry which is preliminary data.</text>
</comment>
<protein>
    <submittedName>
        <fullName evidence="2">Saccharopine dehydrogenase</fullName>
    </submittedName>
</protein>
<dbReference type="Gene3D" id="3.40.50.720">
    <property type="entry name" value="NAD(P)-binding Rossmann-like Domain"/>
    <property type="match status" value="1"/>
</dbReference>
<evidence type="ECO:0000313" key="2">
    <source>
        <dbReference type="EMBL" id="MDQ2585822.1"/>
    </source>
</evidence>
<keyword evidence="3" id="KW-1185">Reference proteome</keyword>
<evidence type="ECO:0000259" key="1">
    <source>
        <dbReference type="Pfam" id="PF03435"/>
    </source>
</evidence>
<reference evidence="2 3" key="1">
    <citation type="submission" date="2017-06" db="EMBL/GenBank/DDBJ databases">
        <title>Cultured bacterium strain Saccharothrix yanglingensis Hhs.015.</title>
        <authorList>
            <person name="Xia Y."/>
        </authorList>
    </citation>
    <scope>NUCLEOTIDE SEQUENCE [LARGE SCALE GENOMIC DNA]</scope>
    <source>
        <strain evidence="2 3">Hhs.015</strain>
    </source>
</reference>
<gene>
    <name evidence="2" type="ORF">CKY47_17875</name>
</gene>
<dbReference type="SUPFAM" id="SSF51735">
    <property type="entry name" value="NAD(P)-binding Rossmann-fold domains"/>
    <property type="match status" value="1"/>
</dbReference>
<organism evidence="2 3">
    <name type="scientific">Saccharothrix yanglingensis</name>
    <dbReference type="NCBI Taxonomy" id="659496"/>
    <lineage>
        <taxon>Bacteria</taxon>
        <taxon>Bacillati</taxon>
        <taxon>Actinomycetota</taxon>
        <taxon>Actinomycetes</taxon>
        <taxon>Pseudonocardiales</taxon>
        <taxon>Pseudonocardiaceae</taxon>
        <taxon>Saccharothrix</taxon>
    </lineage>
</organism>
<sequence>MTWMVYGVSGFTGALVAELAVARGERPVLAGRSAEKVRPVAERLGLDHRVFPLGRAAEGLEGIDVVAHCAGPFSATSGPMVDACLATGTHYLDITGEIDVFEAVARRHDDAVAAGVVLLPGVGFDVVPTDCAAAMLKRALPSATHLDLAFVVQGGASSGTALTAVEGSGVGGRARVGGVIRGVPLGHRRRTAHFRDRDREVGAIPWGDVSTAYRSTGIPNVTTFTTVPSLLGKLQPLTAPLLRTSAARKLGTALAKRVGGPDAAKRARTRSEVFGEAWDDDGNRVRVALTGPNAYDLTADSVVEAARRVSDVTPGAHTPSSAFGAEYVRALDGVVVDGPTGGTTAAR</sequence>
<dbReference type="PANTHER" id="PTHR43781:SF1">
    <property type="entry name" value="SACCHAROPINE DEHYDROGENASE"/>
    <property type="match status" value="1"/>
</dbReference>
<name>A0ABU0X1F5_9PSEU</name>
<dbReference type="EMBL" id="NSDM01000007">
    <property type="protein sequence ID" value="MDQ2585822.1"/>
    <property type="molecule type" value="Genomic_DNA"/>
</dbReference>
<dbReference type="Pfam" id="PF03435">
    <property type="entry name" value="Sacchrp_dh_NADP"/>
    <property type="match status" value="1"/>
</dbReference>
<accession>A0ABU0X1F5</accession>
<dbReference type="InterPro" id="IPR036291">
    <property type="entry name" value="NAD(P)-bd_dom_sf"/>
</dbReference>
<feature type="domain" description="Saccharopine dehydrogenase NADP binding" evidence="1">
    <location>
        <begin position="4"/>
        <end position="118"/>
    </location>
</feature>
<evidence type="ECO:0000313" key="3">
    <source>
        <dbReference type="Proteomes" id="UP001225605"/>
    </source>
</evidence>
<dbReference type="PANTHER" id="PTHR43781">
    <property type="entry name" value="SACCHAROPINE DEHYDROGENASE"/>
    <property type="match status" value="1"/>
</dbReference>
<dbReference type="Proteomes" id="UP001225605">
    <property type="component" value="Unassembled WGS sequence"/>
</dbReference>
<proteinExistence type="predicted"/>
<dbReference type="InterPro" id="IPR005097">
    <property type="entry name" value="Sacchrp_dh_NADP-bd"/>
</dbReference>